<comment type="caution">
    <text evidence="2">The sequence shown here is derived from an EMBL/GenBank/DDBJ whole genome shotgun (WGS) entry which is preliminary data.</text>
</comment>
<keyword evidence="1" id="KW-1133">Transmembrane helix</keyword>
<dbReference type="EMBL" id="PEBX01000010">
    <property type="protein sequence ID" value="PTQ57219.1"/>
    <property type="molecule type" value="Genomic_DNA"/>
</dbReference>
<feature type="transmembrane region" description="Helical" evidence="1">
    <location>
        <begin position="39"/>
        <end position="57"/>
    </location>
</feature>
<keyword evidence="1" id="KW-0472">Membrane</keyword>
<feature type="transmembrane region" description="Helical" evidence="1">
    <location>
        <begin position="69"/>
        <end position="87"/>
    </location>
</feature>
<organism evidence="2 3">
    <name type="scientific">Candidatus Carbonibacillus altaicus</name>
    <dbReference type="NCBI Taxonomy" id="2163959"/>
    <lineage>
        <taxon>Bacteria</taxon>
        <taxon>Bacillati</taxon>
        <taxon>Bacillota</taxon>
        <taxon>Bacilli</taxon>
        <taxon>Bacillales</taxon>
        <taxon>Candidatus Carbonibacillus</taxon>
    </lineage>
</organism>
<evidence type="ECO:0000256" key="1">
    <source>
        <dbReference type="SAM" id="Phobius"/>
    </source>
</evidence>
<dbReference type="Proteomes" id="UP000244338">
    <property type="component" value="Unassembled WGS sequence"/>
</dbReference>
<protein>
    <submittedName>
        <fullName evidence="2">Uncharacterized protein</fullName>
    </submittedName>
</protein>
<keyword evidence="1" id="KW-0812">Transmembrane</keyword>
<evidence type="ECO:0000313" key="3">
    <source>
        <dbReference type="Proteomes" id="UP000244338"/>
    </source>
</evidence>
<dbReference type="AlphaFoldDB" id="A0A2R6Y3G5"/>
<accession>A0A2R6Y3G5</accession>
<evidence type="ECO:0000313" key="2">
    <source>
        <dbReference type="EMBL" id="PTQ57219.1"/>
    </source>
</evidence>
<gene>
    <name evidence="2" type="ORF">BSOLF_1984</name>
</gene>
<feature type="transmembrane region" description="Helical" evidence="1">
    <location>
        <begin position="93"/>
        <end position="114"/>
    </location>
</feature>
<reference evidence="3" key="1">
    <citation type="journal article" date="2018" name="Sci. Rep.">
        <title>Lignite coal burning seam in the remote Altai Mountains harbors a hydrogen-driven thermophilic microbial community.</title>
        <authorList>
            <person name="Kadnikov V.V."/>
            <person name="Mardanov A.V."/>
            <person name="Ivasenko D.A."/>
            <person name="Antsiferov D.V."/>
            <person name="Beletsky A.V."/>
            <person name="Karnachuk O.V."/>
            <person name="Ravin N.V."/>
        </authorList>
    </citation>
    <scope>NUCLEOTIDE SEQUENCE [LARGE SCALE GENOMIC DNA]</scope>
</reference>
<name>A0A2R6Y3G5_9BACL</name>
<sequence length="129" mass="15648">MVYVLLPLSVESAKLGQYLPVLKEDGDWWSYILYDPWRFIFWAISLVLLTYWQIDLIRRVWHYIKSPQTFHLWFGAFLSVGLVYAMLSSYRAWGSVWLVLLWSFIILSSVSRWFEDRDAKHFGFRIRRF</sequence>
<proteinExistence type="predicted"/>